<accession>A0A0N9W1T0</accession>
<dbReference type="STRING" id="1324350.AOY20_07765"/>
<dbReference type="AlphaFoldDB" id="A0A0N9W1T0"/>
<dbReference type="RefSeq" id="WP_054581331.1">
    <property type="nucleotide sequence ID" value="NZ_CP012808.1"/>
</dbReference>
<feature type="signal peptide" evidence="1">
    <location>
        <begin position="1"/>
        <end position="26"/>
    </location>
</feature>
<name>A0A0N9W1T0_9GAMM</name>
<dbReference type="KEGG" id="aei:AOY20_07765"/>
<gene>
    <name evidence="2" type="ORF">AOY20_07765</name>
</gene>
<evidence type="ECO:0008006" key="4">
    <source>
        <dbReference type="Google" id="ProtNLM"/>
    </source>
</evidence>
<reference evidence="2 3" key="1">
    <citation type="journal article" date="2015" name="Int. J. Syst. Evol. Microbiol.">
        <title>Acinetobacter equi sp. nov. isolated from horse faeces.</title>
        <authorList>
            <person name="Poppel M.T."/>
            <person name="Skiebe E."/>
            <person name="Laue M."/>
            <person name="Bergmann H."/>
            <person name="Ebersberger I."/>
            <person name="Garn T."/>
            <person name="Fruth A."/>
            <person name="Baumgardt S."/>
            <person name="Busse H.J."/>
            <person name="Wilharm G."/>
        </authorList>
    </citation>
    <scope>NUCLEOTIDE SEQUENCE [LARGE SCALE GENOMIC DNA]</scope>
    <source>
        <strain evidence="2 3">114</strain>
    </source>
</reference>
<dbReference type="Proteomes" id="UP000064939">
    <property type="component" value="Chromosome"/>
</dbReference>
<evidence type="ECO:0000256" key="1">
    <source>
        <dbReference type="SAM" id="SignalP"/>
    </source>
</evidence>
<dbReference type="EMBL" id="CP012808">
    <property type="protein sequence ID" value="ALH95439.1"/>
    <property type="molecule type" value="Genomic_DNA"/>
</dbReference>
<protein>
    <recommendedName>
        <fullName evidence="4">DUF4124 domain-containing protein</fullName>
    </recommendedName>
</protein>
<evidence type="ECO:0000313" key="3">
    <source>
        <dbReference type="Proteomes" id="UP000064939"/>
    </source>
</evidence>
<sequence>MNFYSIKKIKIFFFFILSVHSNLVLAKTSQKTSSEIIYRYYDKNGVANISTNITANHIYYGYEALNQNMQVIQKHSAFNVEKSLLDEKSLQNAIKQKKDDARLKQAYMTSQNAIQKKKQL</sequence>
<keyword evidence="3" id="KW-1185">Reference proteome</keyword>
<proteinExistence type="predicted"/>
<dbReference type="OrthoDB" id="6711589at2"/>
<keyword evidence="1" id="KW-0732">Signal</keyword>
<feature type="chain" id="PRO_5006039776" description="DUF4124 domain-containing protein" evidence="1">
    <location>
        <begin position="27"/>
        <end position="120"/>
    </location>
</feature>
<evidence type="ECO:0000313" key="2">
    <source>
        <dbReference type="EMBL" id="ALH95439.1"/>
    </source>
</evidence>
<organism evidence="2 3">
    <name type="scientific">Acinetobacter equi</name>
    <dbReference type="NCBI Taxonomy" id="1324350"/>
    <lineage>
        <taxon>Bacteria</taxon>
        <taxon>Pseudomonadati</taxon>
        <taxon>Pseudomonadota</taxon>
        <taxon>Gammaproteobacteria</taxon>
        <taxon>Moraxellales</taxon>
        <taxon>Moraxellaceae</taxon>
        <taxon>Acinetobacter</taxon>
    </lineage>
</organism>